<dbReference type="Proteomes" id="UP001319060">
    <property type="component" value="Unassembled WGS sequence"/>
</dbReference>
<evidence type="ECO:0000256" key="13">
    <source>
        <dbReference type="ARBA" id="ARBA00047872"/>
    </source>
</evidence>
<dbReference type="CDD" id="cd04261">
    <property type="entry name" value="AAK_AKii-LysC-BS"/>
    <property type="match status" value="1"/>
</dbReference>
<dbReference type="NCBIfam" id="TIGR00656">
    <property type="entry name" value="asp_kin_monofn"/>
    <property type="match status" value="1"/>
</dbReference>
<sequence>MGRIVQKFGGTSVGSVERIQNVAKRVISEVDSGNEVVVVVSAMGKTTDELVRLAGQISQNPSKREMDMLLTTGEQVTIALLTMALQQEGYKAQSLTGWQAGIQTENTFSNARILDIDSQRIHELLKEGNIVVVAGFQGLIPDTKDIATLGRGGSDTTAVALAAALKADRCDIYTDVTGVYTTDPRVVKSARKIPSISYDEMLEMANLGAGVLHPRAVEFAKNYSIKLEVRSSMSNERGTLVEEEASMEQNLMVRGLAFEGNITKITVSAIPNEIHALANLFTILASNGINVDIIIQNVLNEERTNISFSIDSSSLSETQEVLAAHQEQLGFESISYEGNLAKVSIVGSGMISNPGVAAQMFKALSDQDIMIKMVSTSEIKVSTVVKQEDMIKSIETLHDVFELDARLPVENK</sequence>
<evidence type="ECO:0000256" key="14">
    <source>
        <dbReference type="RuleBase" id="RU003448"/>
    </source>
</evidence>
<evidence type="ECO:0000313" key="18">
    <source>
        <dbReference type="Proteomes" id="UP001319060"/>
    </source>
</evidence>
<dbReference type="PANTHER" id="PTHR21499">
    <property type="entry name" value="ASPARTATE KINASE"/>
    <property type="match status" value="1"/>
</dbReference>
<dbReference type="CDD" id="cd04913">
    <property type="entry name" value="ACT_AKii-LysC-BS-like_1"/>
    <property type="match status" value="1"/>
</dbReference>
<dbReference type="EC" id="2.7.2.4" evidence="14"/>
<keyword evidence="12" id="KW-0457">Lysine biosynthesis</keyword>
<dbReference type="Pfam" id="PF22468">
    <property type="entry name" value="ACT_9"/>
    <property type="match status" value="1"/>
</dbReference>
<dbReference type="InterPro" id="IPR041740">
    <property type="entry name" value="AKii-LysC-BS"/>
</dbReference>
<dbReference type="EMBL" id="JAFHKS010000044">
    <property type="protein sequence ID" value="MBN3547410.1"/>
    <property type="molecule type" value="Genomic_DNA"/>
</dbReference>
<evidence type="ECO:0000256" key="6">
    <source>
        <dbReference type="ARBA" id="ARBA00022605"/>
    </source>
</evidence>
<evidence type="ECO:0000256" key="7">
    <source>
        <dbReference type="ARBA" id="ARBA00022679"/>
    </source>
</evidence>
<evidence type="ECO:0000256" key="3">
    <source>
        <dbReference type="ARBA" id="ARBA00004986"/>
    </source>
</evidence>
<evidence type="ECO:0000256" key="1">
    <source>
        <dbReference type="ARBA" id="ARBA00003121"/>
    </source>
</evidence>
<keyword evidence="7 14" id="KW-0808">Transferase</keyword>
<keyword evidence="6 15" id="KW-0028">Amino-acid biosynthesis</keyword>
<dbReference type="NCBIfam" id="NF005154">
    <property type="entry name" value="PRK06635.1-2"/>
    <property type="match status" value="1"/>
</dbReference>
<comment type="function">
    <text evidence="1">Catalyzes the phosphorylation of the beta-carboxyl group of aspartic acid with ATP to yield 4-phospho-L-aspartate, which is involved in the branched biosynthetic pathway leading to the biosynthesis of amino acids threonine, isoleucine and methionine.</text>
</comment>
<reference evidence="17 18" key="1">
    <citation type="submission" date="2021-01" db="EMBL/GenBank/DDBJ databases">
        <title>Genome Sequencing of Type Strains.</title>
        <authorList>
            <person name="Lemaire J.F."/>
            <person name="Inderbitzin P."/>
            <person name="Collins S.B."/>
            <person name="Wespe N."/>
            <person name="Knight-Connoni V."/>
        </authorList>
    </citation>
    <scope>NUCLEOTIDE SEQUENCE [LARGE SCALE GENOMIC DNA]</scope>
    <source>
        <strain evidence="17 18">DSM 14730</strain>
    </source>
</reference>
<comment type="pathway">
    <text evidence="2 15">Amino-acid biosynthesis; L-lysine biosynthesis via DAP pathway; (S)-tetrahydrodipicolinate from L-aspartate: step 1/4.</text>
</comment>
<keyword evidence="11" id="KW-0220">Diaminopimelate biosynthesis</keyword>
<evidence type="ECO:0000256" key="10">
    <source>
        <dbReference type="ARBA" id="ARBA00022840"/>
    </source>
</evidence>
<dbReference type="InterPro" id="IPR036393">
    <property type="entry name" value="AceGlu_kinase-like_sf"/>
</dbReference>
<dbReference type="InterPro" id="IPR001341">
    <property type="entry name" value="Asp_kinase"/>
</dbReference>
<dbReference type="InterPro" id="IPR005260">
    <property type="entry name" value="Asp_kin_monofn"/>
</dbReference>
<evidence type="ECO:0000256" key="15">
    <source>
        <dbReference type="RuleBase" id="RU004249"/>
    </source>
</evidence>
<keyword evidence="18" id="KW-1185">Reference proteome</keyword>
<dbReference type="InterPro" id="IPR001048">
    <property type="entry name" value="Asp/Glu/Uridylate_kinase"/>
</dbReference>
<comment type="caution">
    <text evidence="17">The sequence shown here is derived from an EMBL/GenBank/DDBJ whole genome shotgun (WGS) entry which is preliminary data.</text>
</comment>
<keyword evidence="9 14" id="KW-0418">Kinase</keyword>
<evidence type="ECO:0000256" key="2">
    <source>
        <dbReference type="ARBA" id="ARBA00004766"/>
    </source>
</evidence>
<evidence type="ECO:0000256" key="11">
    <source>
        <dbReference type="ARBA" id="ARBA00022915"/>
    </source>
</evidence>
<evidence type="ECO:0000256" key="9">
    <source>
        <dbReference type="ARBA" id="ARBA00022777"/>
    </source>
</evidence>
<dbReference type="PIRSF" id="PIRSF000726">
    <property type="entry name" value="Asp_kin"/>
    <property type="match status" value="1"/>
</dbReference>
<dbReference type="Gene3D" id="3.40.1160.10">
    <property type="entry name" value="Acetylglutamate kinase-like"/>
    <property type="match status" value="1"/>
</dbReference>
<evidence type="ECO:0000259" key="16">
    <source>
        <dbReference type="PROSITE" id="PS51671"/>
    </source>
</evidence>
<dbReference type="PROSITE" id="PS51671">
    <property type="entry name" value="ACT"/>
    <property type="match status" value="1"/>
</dbReference>
<dbReference type="InterPro" id="IPR002912">
    <property type="entry name" value="ACT_dom"/>
</dbReference>
<evidence type="ECO:0000256" key="12">
    <source>
        <dbReference type="ARBA" id="ARBA00023154"/>
    </source>
</evidence>
<evidence type="ECO:0000256" key="8">
    <source>
        <dbReference type="ARBA" id="ARBA00022741"/>
    </source>
</evidence>
<accession>A0ABS2ZHI9</accession>
<dbReference type="PROSITE" id="PS00324">
    <property type="entry name" value="ASPARTOKINASE"/>
    <property type="match status" value="1"/>
</dbReference>
<dbReference type="Pfam" id="PF00696">
    <property type="entry name" value="AA_kinase"/>
    <property type="match status" value="1"/>
</dbReference>
<name>A0ABS2ZHI9_9BACL</name>
<dbReference type="InterPro" id="IPR054352">
    <property type="entry name" value="ACT_Aspartokinase"/>
</dbReference>
<evidence type="ECO:0000256" key="5">
    <source>
        <dbReference type="ARBA" id="ARBA00010122"/>
    </source>
</evidence>
<organism evidence="17 18">
    <name type="scientific">Fictibacillus barbaricus</name>
    <dbReference type="NCBI Taxonomy" id="182136"/>
    <lineage>
        <taxon>Bacteria</taxon>
        <taxon>Bacillati</taxon>
        <taxon>Bacillota</taxon>
        <taxon>Bacilli</taxon>
        <taxon>Bacillales</taxon>
        <taxon>Fictibacillaceae</taxon>
        <taxon>Fictibacillus</taxon>
    </lineage>
</organism>
<dbReference type="SUPFAM" id="SSF53633">
    <property type="entry name" value="Carbamate kinase-like"/>
    <property type="match status" value="1"/>
</dbReference>
<keyword evidence="10" id="KW-0067">ATP-binding</keyword>
<dbReference type="RefSeq" id="WP_188401653.1">
    <property type="nucleotide sequence ID" value="NZ_BMCE01000001.1"/>
</dbReference>
<dbReference type="Gene3D" id="3.30.2130.10">
    <property type="entry name" value="VC0802-like"/>
    <property type="match status" value="1"/>
</dbReference>
<comment type="similarity">
    <text evidence="5 14">Belongs to the aspartokinase family.</text>
</comment>
<protein>
    <recommendedName>
        <fullName evidence="14">Aspartokinase</fullName>
        <ecNumber evidence="14">2.7.2.4</ecNumber>
    </recommendedName>
</protein>
<dbReference type="GO" id="GO:0004072">
    <property type="term" value="F:aspartate kinase activity"/>
    <property type="evidence" value="ECO:0007669"/>
    <property type="project" value="UniProtKB-EC"/>
</dbReference>
<dbReference type="InterPro" id="IPR045865">
    <property type="entry name" value="ACT-like_dom_sf"/>
</dbReference>
<evidence type="ECO:0000256" key="4">
    <source>
        <dbReference type="ARBA" id="ARBA00005139"/>
    </source>
</evidence>
<dbReference type="CDD" id="cd04923">
    <property type="entry name" value="ACT_AK-LysC-DapG-like_2"/>
    <property type="match status" value="1"/>
</dbReference>
<dbReference type="NCBIfam" id="TIGR00657">
    <property type="entry name" value="asp_kinases"/>
    <property type="match status" value="1"/>
</dbReference>
<evidence type="ECO:0000313" key="17">
    <source>
        <dbReference type="EMBL" id="MBN3547410.1"/>
    </source>
</evidence>
<keyword evidence="8" id="KW-0547">Nucleotide-binding</keyword>
<dbReference type="NCBIfam" id="NF005155">
    <property type="entry name" value="PRK06635.1-4"/>
    <property type="match status" value="1"/>
</dbReference>
<dbReference type="NCBIfam" id="NF005156">
    <property type="entry name" value="PRK06635.1-5"/>
    <property type="match status" value="1"/>
</dbReference>
<dbReference type="PANTHER" id="PTHR21499:SF68">
    <property type="entry name" value="ASPARTOKINASE 2"/>
    <property type="match status" value="1"/>
</dbReference>
<proteinExistence type="inferred from homology"/>
<comment type="pathway">
    <text evidence="3 15">Amino-acid biosynthesis; L-methionine biosynthesis via de novo pathway; L-homoserine from L-aspartate: step 1/3.</text>
</comment>
<gene>
    <name evidence="17" type="ORF">JYA64_19025</name>
</gene>
<dbReference type="InterPro" id="IPR018042">
    <property type="entry name" value="Aspartate_kinase_CS"/>
</dbReference>
<feature type="domain" description="ACT" evidence="16">
    <location>
        <begin position="265"/>
        <end position="348"/>
    </location>
</feature>
<comment type="pathway">
    <text evidence="4 15">Amino-acid biosynthesis; L-threonine biosynthesis; L-threonine from L-aspartate: step 1/5.</text>
</comment>
<dbReference type="SUPFAM" id="SSF55021">
    <property type="entry name" value="ACT-like"/>
    <property type="match status" value="2"/>
</dbReference>
<comment type="catalytic activity">
    <reaction evidence="13 14">
        <text>L-aspartate + ATP = 4-phospho-L-aspartate + ADP</text>
        <dbReference type="Rhea" id="RHEA:23776"/>
        <dbReference type="ChEBI" id="CHEBI:29991"/>
        <dbReference type="ChEBI" id="CHEBI:30616"/>
        <dbReference type="ChEBI" id="CHEBI:57535"/>
        <dbReference type="ChEBI" id="CHEBI:456216"/>
        <dbReference type="EC" id="2.7.2.4"/>
    </reaction>
</comment>